<dbReference type="STRING" id="7209.A0A1I7VDS4"/>
<protein>
    <submittedName>
        <fullName evidence="2">Ig-like domain-containing protein</fullName>
    </submittedName>
</protein>
<dbReference type="Gene3D" id="2.10.25.10">
    <property type="entry name" value="Laminin"/>
    <property type="match status" value="1"/>
</dbReference>
<evidence type="ECO:0000313" key="2">
    <source>
        <dbReference type="WBParaSite" id="EN70_1429"/>
    </source>
</evidence>
<dbReference type="AlphaFoldDB" id="A0A1I7VDS4"/>
<reference evidence="1" key="1">
    <citation type="submission" date="2012-04" db="EMBL/GenBank/DDBJ databases">
        <title>The Genome Sequence of Loa loa.</title>
        <authorList>
            <consortium name="The Broad Institute Genome Sequencing Platform"/>
            <consortium name="Broad Institute Genome Sequencing Center for Infectious Disease"/>
            <person name="Nutman T.B."/>
            <person name="Fink D.L."/>
            <person name="Russ C."/>
            <person name="Young S."/>
            <person name="Zeng Q."/>
            <person name="Gargeya S."/>
            <person name="Alvarado L."/>
            <person name="Berlin A."/>
            <person name="Chapman S.B."/>
            <person name="Chen Z."/>
            <person name="Freedman E."/>
            <person name="Gellesch M."/>
            <person name="Goldberg J."/>
            <person name="Griggs A."/>
            <person name="Gujja S."/>
            <person name="Heilman E.R."/>
            <person name="Heiman D."/>
            <person name="Howarth C."/>
            <person name="Mehta T."/>
            <person name="Neiman D."/>
            <person name="Pearson M."/>
            <person name="Roberts A."/>
            <person name="Saif S."/>
            <person name="Shea T."/>
            <person name="Shenoy N."/>
            <person name="Sisk P."/>
            <person name="Stolte C."/>
            <person name="Sykes S."/>
            <person name="White J."/>
            <person name="Yandava C."/>
            <person name="Haas B."/>
            <person name="Henn M.R."/>
            <person name="Nusbaum C."/>
            <person name="Birren B."/>
        </authorList>
    </citation>
    <scope>NUCLEOTIDE SEQUENCE [LARGE SCALE GENOMIC DNA]</scope>
</reference>
<keyword evidence="1" id="KW-1185">Reference proteome</keyword>
<reference evidence="2" key="2">
    <citation type="submission" date="2016-11" db="UniProtKB">
        <authorList>
            <consortium name="WormBaseParasite"/>
        </authorList>
    </citation>
    <scope>IDENTIFICATION</scope>
</reference>
<organism evidence="1 2">
    <name type="scientific">Loa loa</name>
    <name type="common">Eye worm</name>
    <name type="synonym">Filaria loa</name>
    <dbReference type="NCBI Taxonomy" id="7209"/>
    <lineage>
        <taxon>Eukaryota</taxon>
        <taxon>Metazoa</taxon>
        <taxon>Ecdysozoa</taxon>
        <taxon>Nematoda</taxon>
        <taxon>Chromadorea</taxon>
        <taxon>Rhabditida</taxon>
        <taxon>Spirurina</taxon>
        <taxon>Spiruromorpha</taxon>
        <taxon>Filarioidea</taxon>
        <taxon>Onchocercidae</taxon>
        <taxon>Loa</taxon>
    </lineage>
</organism>
<accession>A0A1I7VDS4</accession>
<sequence>MHIFDQIFSPTHKMLDQDLKRGIIKSHSDLTDLLSVGNRCASAKCKHLCTDRGGATVECSCRTGYEIRIGWLLLYRGMYQLRTGGVREFRLSTSTVCAPNERYEETIDGGYRCLTEDGYQNDSTMNARNFAEAKTALGSDANEASSDLRRN</sequence>
<dbReference type="WBParaSite" id="EN70_1429">
    <property type="protein sequence ID" value="EN70_1429"/>
    <property type="gene ID" value="EN70_1429"/>
</dbReference>
<name>A0A1I7VDS4_LOALO</name>
<evidence type="ECO:0000313" key="1">
    <source>
        <dbReference type="Proteomes" id="UP000095285"/>
    </source>
</evidence>
<proteinExistence type="predicted"/>
<dbReference type="Proteomes" id="UP000095285">
    <property type="component" value="Unassembled WGS sequence"/>
</dbReference>